<feature type="compositionally biased region" description="Pro residues" evidence="1">
    <location>
        <begin position="553"/>
        <end position="574"/>
    </location>
</feature>
<dbReference type="AlphaFoldDB" id="A0AAW0PBL8"/>
<feature type="compositionally biased region" description="Polar residues" evidence="1">
    <location>
        <begin position="400"/>
        <end position="418"/>
    </location>
</feature>
<name>A0AAW0PBL8_9GOBI</name>
<dbReference type="PANTHER" id="PTHR35077:SF2">
    <property type="entry name" value="SIMILAR TO AI661453 PROTEIN"/>
    <property type="match status" value="1"/>
</dbReference>
<protein>
    <submittedName>
        <fullName evidence="2">Uncharacterized protein</fullName>
    </submittedName>
</protein>
<feature type="region of interest" description="Disordered" evidence="1">
    <location>
        <begin position="136"/>
        <end position="254"/>
    </location>
</feature>
<proteinExistence type="predicted"/>
<feature type="compositionally biased region" description="Pro residues" evidence="1">
    <location>
        <begin position="638"/>
        <end position="656"/>
    </location>
</feature>
<feature type="region of interest" description="Disordered" evidence="1">
    <location>
        <begin position="763"/>
        <end position="791"/>
    </location>
</feature>
<evidence type="ECO:0000256" key="1">
    <source>
        <dbReference type="SAM" id="MobiDB-lite"/>
    </source>
</evidence>
<dbReference type="PRINTS" id="PR01217">
    <property type="entry name" value="PRICHEXTENSN"/>
</dbReference>
<gene>
    <name evidence="2" type="ORF">WMY93_012459</name>
</gene>
<feature type="region of interest" description="Disordered" evidence="1">
    <location>
        <begin position="539"/>
        <end position="693"/>
    </location>
</feature>
<feature type="compositionally biased region" description="Pro residues" evidence="1">
    <location>
        <begin position="162"/>
        <end position="173"/>
    </location>
</feature>
<accession>A0AAW0PBL8</accession>
<reference evidence="3" key="1">
    <citation type="submission" date="2024-04" db="EMBL/GenBank/DDBJ databases">
        <title>Salinicola lusitanus LLJ914,a marine bacterium isolated from the Okinawa Trough.</title>
        <authorList>
            <person name="Li J."/>
        </authorList>
    </citation>
    <scope>NUCLEOTIDE SEQUENCE [LARGE SCALE GENOMIC DNA]</scope>
</reference>
<dbReference type="PANTHER" id="PTHR35077">
    <property type="entry name" value="SIMILAR TO AI661453 PROTEIN"/>
    <property type="match status" value="1"/>
</dbReference>
<dbReference type="Proteomes" id="UP001460270">
    <property type="component" value="Unassembled WGS sequence"/>
</dbReference>
<feature type="compositionally biased region" description="Pro residues" evidence="1">
    <location>
        <begin position="379"/>
        <end position="391"/>
    </location>
</feature>
<evidence type="ECO:0000313" key="3">
    <source>
        <dbReference type="Proteomes" id="UP001460270"/>
    </source>
</evidence>
<organism evidence="2 3">
    <name type="scientific">Mugilogobius chulae</name>
    <name type="common">yellowstripe goby</name>
    <dbReference type="NCBI Taxonomy" id="88201"/>
    <lineage>
        <taxon>Eukaryota</taxon>
        <taxon>Metazoa</taxon>
        <taxon>Chordata</taxon>
        <taxon>Craniata</taxon>
        <taxon>Vertebrata</taxon>
        <taxon>Euteleostomi</taxon>
        <taxon>Actinopterygii</taxon>
        <taxon>Neopterygii</taxon>
        <taxon>Teleostei</taxon>
        <taxon>Neoteleostei</taxon>
        <taxon>Acanthomorphata</taxon>
        <taxon>Gobiaria</taxon>
        <taxon>Gobiiformes</taxon>
        <taxon>Gobioidei</taxon>
        <taxon>Gobiidae</taxon>
        <taxon>Gobionellinae</taxon>
        <taxon>Mugilogobius</taxon>
    </lineage>
</organism>
<keyword evidence="3" id="KW-1185">Reference proteome</keyword>
<dbReference type="EMBL" id="JBBPFD010000008">
    <property type="protein sequence ID" value="KAK7916698.1"/>
    <property type="molecule type" value="Genomic_DNA"/>
</dbReference>
<feature type="compositionally biased region" description="Pro residues" evidence="1">
    <location>
        <begin position="231"/>
        <end position="241"/>
    </location>
</feature>
<feature type="compositionally biased region" description="Acidic residues" evidence="1">
    <location>
        <begin position="716"/>
        <end position="731"/>
    </location>
</feature>
<feature type="compositionally biased region" description="Low complexity" evidence="1">
    <location>
        <begin position="483"/>
        <end position="500"/>
    </location>
</feature>
<feature type="region of interest" description="Disordered" evidence="1">
    <location>
        <begin position="709"/>
        <end position="739"/>
    </location>
</feature>
<feature type="compositionally biased region" description="Polar residues" evidence="1">
    <location>
        <begin position="615"/>
        <end position="627"/>
    </location>
</feature>
<feature type="compositionally biased region" description="Pro residues" evidence="1">
    <location>
        <begin position="679"/>
        <end position="689"/>
    </location>
</feature>
<feature type="compositionally biased region" description="Low complexity" evidence="1">
    <location>
        <begin position="174"/>
        <end position="186"/>
    </location>
</feature>
<feature type="compositionally biased region" description="Basic and acidic residues" evidence="1">
    <location>
        <begin position="305"/>
        <end position="318"/>
    </location>
</feature>
<feature type="compositionally biased region" description="Polar residues" evidence="1">
    <location>
        <begin position="290"/>
        <end position="303"/>
    </location>
</feature>
<feature type="region of interest" description="Disordered" evidence="1">
    <location>
        <begin position="286"/>
        <end position="515"/>
    </location>
</feature>
<comment type="caution">
    <text evidence="2">The sequence shown here is derived from an EMBL/GenBank/DDBJ whole genome shotgun (WGS) entry which is preliminary data.</text>
</comment>
<sequence length="809" mass="86933">MKKGSLNFLGRKNQSLFDTNVKMKDMDNVELVLGSSTILESGTASVRARPTVKHYSTSDSFHAFAVPTPTVPHYVPAINGAKINGSVSDDQSSNGSAMSVSDHIEGEIFVPAPPSMAPPPPPAEVFVLPPPEFMGDLSTLQPPPMPAPKPPIALHEEDYHFLPPPPMSPPKPPSTNSNGSGPISSPVATIIPEHPKYAPPQPPAEPKPKTFKSPPPKPIRISSVQNMDSPPASPAPPPPAHTPTLSTFNPQSPAKIYSVPKSTFMNFSEQSSPKIKPKLLLEDSGAGPVVQNTTNVRPKSTFVQEDLKPRPKSLEVQDVKLPPKSIAVQEETKPRAKSTDVQIDIKPQPKSIIVEEDIKPAVPKPVQEFREIETAPKLSIPPPPSTPPQPAPERKPLTAASLTEINKSPHSSPLLKTSTKSDKLETPNASPTLSGKYSPLIDRKLRNISAPSAPKDKSPLALLMAAKEREKQKSHAHENSAPSRNSLQSTNSGSSLSLNSMEGRPESPKTEPIYALPVKNQKKLILSCHLPVCFQPKHNSQHRQFDDFDDIEPPPSMKAPDPPKMPAPVLPTPPKLSTQMPVATPVLPTPPKLPAQMPVATPVLPTPPKLPAQMSVATTVTPTSPKSPAQMPMATPVLPTPPKPAPPPLPLLPPPTLDTTLKSKPPPVLAKPKSTQSPPLAPVPLPTPTTPSQATLLNILKKKMMEMDQKMASDVGEQESNSDDWGSPEDNEVPKVMIPKVNVPKSTVVTKSATLDMKELQSKVVQKHPEPNRVPIPTSNGPSRHKYGMTFTVRPGTKEPITLVSKGEP</sequence>
<feature type="compositionally biased region" description="Pro residues" evidence="1">
    <location>
        <begin position="141"/>
        <end position="151"/>
    </location>
</feature>
<feature type="compositionally biased region" description="Basic and acidic residues" evidence="1">
    <location>
        <begin position="466"/>
        <end position="478"/>
    </location>
</feature>
<evidence type="ECO:0000313" key="2">
    <source>
        <dbReference type="EMBL" id="KAK7916698.1"/>
    </source>
</evidence>